<keyword evidence="2" id="KW-1185">Reference proteome</keyword>
<name>A0ABU0VWS1_9RHOB</name>
<comment type="caution">
    <text evidence="1">The sequence shown here is derived from an EMBL/GenBank/DDBJ whole genome shotgun (WGS) entry which is preliminary data.</text>
</comment>
<organism evidence="1 2">
    <name type="scientific">Pseudogemmobacter lacusdianii</name>
    <dbReference type="NCBI Taxonomy" id="3069608"/>
    <lineage>
        <taxon>Bacteria</taxon>
        <taxon>Pseudomonadati</taxon>
        <taxon>Pseudomonadota</taxon>
        <taxon>Alphaproteobacteria</taxon>
        <taxon>Rhodobacterales</taxon>
        <taxon>Paracoccaceae</taxon>
        <taxon>Pseudogemmobacter</taxon>
    </lineage>
</organism>
<dbReference type="Proteomes" id="UP001239680">
    <property type="component" value="Unassembled WGS sequence"/>
</dbReference>
<protein>
    <submittedName>
        <fullName evidence="1">DUF3445 domain-containing protein</fullName>
    </submittedName>
</protein>
<sequence>MSLDFKPGAFNDFFREETFRGDFTYRNSPHNIRRFPFPFDRDDYMYAVNMEPHVPGRIGSVFEKTFDVDEHYVAEMIDRAKVLADDPLRCQSLPHMTLAGWDLLELIMESKARDYPEWFSLEKNGNRWRWINRPLGIDHSFTFLDEATLPYGPMEYITRQTQGDFTLQDEREGTLWMDAGIATSQADWSVDFDIGMSWHEWHAPVPLAHEMGIFDRALKFLLKLQHGAPVRRFNWTMTVNPLLDTAPETYPKWGPTKTSLTQENLGQKQHLRVELQTLYRLPRSNAIAFDIRCYLASFDELMTVPKWARRLHRVVRDIHPDLATYKGFIRNQPAMVEWLSKYDDGKPTSPGWWPEEA</sequence>
<evidence type="ECO:0000313" key="2">
    <source>
        <dbReference type="Proteomes" id="UP001239680"/>
    </source>
</evidence>
<dbReference type="EMBL" id="JAVDBT010000006">
    <property type="protein sequence ID" value="MDQ2066199.1"/>
    <property type="molecule type" value="Genomic_DNA"/>
</dbReference>
<proteinExistence type="predicted"/>
<reference evidence="1 2" key="1">
    <citation type="submission" date="2023-08" db="EMBL/GenBank/DDBJ databases">
        <title>Characterization of two Paracoccaceae strains isolated from Phycosphere and proposal of Xinfangfangia lacusdiani sp. nov.</title>
        <authorList>
            <person name="Deng Y."/>
            <person name="Zhang Y.Q."/>
        </authorList>
    </citation>
    <scope>NUCLEOTIDE SEQUENCE [LARGE SCALE GENOMIC DNA]</scope>
    <source>
        <strain evidence="1 2">CPCC 101601</strain>
    </source>
</reference>
<dbReference type="Pfam" id="PF11927">
    <property type="entry name" value="HODM_asu-like"/>
    <property type="match status" value="1"/>
</dbReference>
<gene>
    <name evidence="1" type="ORF">Q9295_07435</name>
</gene>
<accession>A0ABU0VWS1</accession>
<dbReference type="InterPro" id="IPR021848">
    <property type="entry name" value="HODM_asu-like"/>
</dbReference>
<evidence type="ECO:0000313" key="1">
    <source>
        <dbReference type="EMBL" id="MDQ2066199.1"/>
    </source>
</evidence>
<dbReference type="RefSeq" id="WP_306679902.1">
    <property type="nucleotide sequence ID" value="NZ_JAVDBT010000006.1"/>
</dbReference>